<dbReference type="PANTHER" id="PTHR32294:SF5">
    <property type="entry name" value="DNA POLYMERASE III POLC-TYPE"/>
    <property type="match status" value="1"/>
</dbReference>
<dbReference type="GO" id="GO:0005737">
    <property type="term" value="C:cytoplasm"/>
    <property type="evidence" value="ECO:0007669"/>
    <property type="project" value="UniProtKB-SubCell"/>
</dbReference>
<evidence type="ECO:0000259" key="13">
    <source>
        <dbReference type="SMART" id="SM00481"/>
    </source>
</evidence>
<keyword evidence="6 11" id="KW-0540">Nuclease</keyword>
<dbReference type="EMBL" id="LTBM01000004">
    <property type="protein sequence ID" value="KXT29256.1"/>
    <property type="molecule type" value="Genomic_DNA"/>
</dbReference>
<evidence type="ECO:0000256" key="1">
    <source>
        <dbReference type="ARBA" id="ARBA00003452"/>
    </source>
</evidence>
<dbReference type="InterPro" id="IPR044923">
    <property type="entry name" value="PolC_middle_finger_sf"/>
</dbReference>
<dbReference type="InterPro" id="IPR004805">
    <property type="entry name" value="DnaE2/DnaE/PolC"/>
</dbReference>
<dbReference type="SMART" id="SM00479">
    <property type="entry name" value="EXOIII"/>
    <property type="match status" value="1"/>
</dbReference>
<proteinExistence type="inferred from homology"/>
<dbReference type="EC" id="2.7.7.7" evidence="11"/>
<name>A0A139JQV7_9MOLU</name>
<dbReference type="HAMAP" id="MF_00356">
    <property type="entry name" value="DNApol_PolC"/>
    <property type="match status" value="1"/>
</dbReference>
<keyword evidence="2 11" id="KW-0963">Cytoplasm</keyword>
<dbReference type="Gene3D" id="3.30.420.10">
    <property type="entry name" value="Ribonuclease H-like superfamily/Ribonuclease H"/>
    <property type="match status" value="1"/>
</dbReference>
<dbReference type="InterPro" id="IPR013520">
    <property type="entry name" value="Ribonucl_H"/>
</dbReference>
<accession>A0A139JQV7</accession>
<dbReference type="GO" id="GO:0008408">
    <property type="term" value="F:3'-5' exonuclease activity"/>
    <property type="evidence" value="ECO:0007669"/>
    <property type="project" value="UniProtKB-UniRule"/>
</dbReference>
<dbReference type="SMART" id="SM00481">
    <property type="entry name" value="POLIIIAc"/>
    <property type="match status" value="1"/>
</dbReference>
<evidence type="ECO:0000256" key="10">
    <source>
        <dbReference type="ARBA" id="ARBA00049244"/>
    </source>
</evidence>
<dbReference type="InterPro" id="IPR011708">
    <property type="entry name" value="DNA_pol3_alpha_NTPase_dom"/>
</dbReference>
<keyword evidence="5 11" id="KW-0235">DNA replication</keyword>
<dbReference type="GO" id="GO:0003677">
    <property type="term" value="F:DNA binding"/>
    <property type="evidence" value="ECO:0007669"/>
    <property type="project" value="UniProtKB-UniRule"/>
</dbReference>
<comment type="similarity">
    <text evidence="11">Belongs to the DNA polymerase type-C family. PolC subfamily.</text>
</comment>
<sequence length="1388" mass="163204">MYIQIDPIIIPYLKEPNILDKLQSLLANNYGLNLKLMIKKNIKKEIYNDKIEKIDISQNLKQKNKFNFNQIIELNFQEIPFEKEKAKDFLNKYKIFSIKGYIQKPEYIMTKNKSILFSFYLLDKISKQDSVIYRKFFLLNDPNLKKIKKDFQEGYYIKINSFIDKYEKNQEYFFNFDLDPKNNYQPYQILSQIPLNFERVDNYNGKKRIEFHLHTKMSNLDAITSVKDYLEIAEKWQHQAIAFTDHSGIYAFPEIEKFSKNKKIKPILGVEIDFIEEKKIFITNQKKNPIFNNFILKNHNYVVFDLETTGLSKNRDKIIELSAVKIENGKITKEIFNELINPQTKLNNIIKDLTGIKNEDLYDKPTIEEVLPRFLKFIEGYTLVAHNAFFDIGFLEEKIKKLNINFKIPSVIDTLSLTKKYFGQKMKFFSLKKIANYFKIKQNMEGNHHRALFDANTTALVLIEIFKKLEEQNIISIDDLKEPLESIYERPYHINILIQNQKGYKNLFHLISDALTIDFHNKPRILKSKLEKRREGILIGSGCSKSNVFETALNYNDQELAKAISFYDYIEVQPIPAYKDIIYDLGGDENAIQTIQKTILKIIKEAQKQNKIIIATGNVHYLHPYEKIYREIYINAKLIGGGIHKLYKYSSENLPDNYLLTTQEMLNHFHFIKDEKTKQDIVINNTHLLNEKIEKIKIFPNNLFFLPDDTFKETLKIKSIKEEIKILIDKKIKNIYGHFIHPLINKRIKKELKSILGDDKENNKTNKSIAPIYFLTYLLSKKSIENNYPVGSRGSIGSSLIANLLEITEVNPLRPHYICPKCKYTIIQMTSKERKNEEFKKYIDKIGKDQNNYEILSKVFSGYDLPDILCPFCKIKFLKNGQDIPFETFLGFEGNKTPDIDLNFAGDYQSKAHDYIKELMGEENVFRAGTIQTVAKKYAFGYIKGFIKEKKLENKIRFCEIYRRANIIEGVKRSTGQHPGGIVVVPKKNSIFEITPVQYPANDIKSTWKTTHFDYHSFEKNLFKIDILGHDDPTMIKFFMDYVKQNPSKFPFKNYQDIPTDDPEVYKIFSNQNKDISAKNAISSLAIPEFGTNFVIEMLKTVYKKEQQNFNFSTLVKISGLSHGTDVWLKNAQDILHKKGDFKQYEKTISFNEIICCRDEILKTLIQKNIDPLKSFEIMEFVRKGKQHSHPHEWQELIKPIENKIEEWYLKSLNKIKYLFPKAHATAYVLMAIRIAWFKVYHPILFYSGFFSKRVDQFDYSLMLKDNNYIKKKISQLEYDSIRKKITTKEQSILNTLKNTSEMIQRGYKFLPIDLNKSEAFLFVIENENYLRMPFITLDGLGGVAAESIVETRKKKLFDKQDFKERIKVNKTLWKKFEELGIINNLPD</sequence>
<feature type="domain" description="Exonuclease" evidence="12">
    <location>
        <begin position="300"/>
        <end position="471"/>
    </location>
</feature>
<dbReference type="GO" id="GO:0006261">
    <property type="term" value="P:DNA-templated DNA replication"/>
    <property type="evidence" value="ECO:0007669"/>
    <property type="project" value="UniProtKB-UniRule"/>
</dbReference>
<dbReference type="Pfam" id="PF02811">
    <property type="entry name" value="PHP"/>
    <property type="match status" value="1"/>
</dbReference>
<dbReference type="FunFam" id="3.30.420.10:FF:000045">
    <property type="entry name" value="3'-5' exonuclease DinG"/>
    <property type="match status" value="1"/>
</dbReference>
<evidence type="ECO:0000256" key="11">
    <source>
        <dbReference type="HAMAP-Rule" id="MF_00356"/>
    </source>
</evidence>
<dbReference type="Pfam" id="PF17657">
    <property type="entry name" value="DNA_pol3_finger"/>
    <property type="match status" value="1"/>
</dbReference>
<evidence type="ECO:0000313" key="15">
    <source>
        <dbReference type="Proteomes" id="UP000070069"/>
    </source>
</evidence>
<protein>
    <recommendedName>
        <fullName evidence="11">DNA polymerase III PolC-type</fullName>
        <shortName evidence="11">PolIII</shortName>
        <ecNumber evidence="11">2.7.7.7</ecNumber>
    </recommendedName>
</protein>
<dbReference type="Pfam" id="PF00929">
    <property type="entry name" value="RNase_T"/>
    <property type="match status" value="1"/>
</dbReference>
<dbReference type="Gene3D" id="1.10.150.700">
    <property type="entry name" value="PolC, middle finger domain"/>
    <property type="match status" value="2"/>
</dbReference>
<dbReference type="NCBIfam" id="TIGR00573">
    <property type="entry name" value="dnaq"/>
    <property type="match status" value="1"/>
</dbReference>
<dbReference type="InterPro" id="IPR029460">
    <property type="entry name" value="DNAPol_HHH"/>
</dbReference>
<dbReference type="CDD" id="cd06127">
    <property type="entry name" value="DEDDh"/>
    <property type="match status" value="1"/>
</dbReference>
<dbReference type="InterPro" id="IPR004013">
    <property type="entry name" value="PHP_dom"/>
</dbReference>
<comment type="catalytic activity">
    <reaction evidence="10 11">
        <text>DNA(n) + a 2'-deoxyribonucleoside 5'-triphosphate = DNA(n+1) + diphosphate</text>
        <dbReference type="Rhea" id="RHEA:22508"/>
        <dbReference type="Rhea" id="RHEA-COMP:17339"/>
        <dbReference type="Rhea" id="RHEA-COMP:17340"/>
        <dbReference type="ChEBI" id="CHEBI:33019"/>
        <dbReference type="ChEBI" id="CHEBI:61560"/>
        <dbReference type="ChEBI" id="CHEBI:173112"/>
        <dbReference type="EC" id="2.7.7.7"/>
    </reaction>
</comment>
<evidence type="ECO:0000256" key="6">
    <source>
        <dbReference type="ARBA" id="ARBA00022722"/>
    </source>
</evidence>
<dbReference type="InterPro" id="IPR040982">
    <property type="entry name" value="DNA_pol3_finger"/>
</dbReference>
<keyword evidence="9 11" id="KW-0239">DNA-directed DNA polymerase</keyword>
<evidence type="ECO:0000256" key="8">
    <source>
        <dbReference type="ARBA" id="ARBA00022839"/>
    </source>
</evidence>
<keyword evidence="4 11" id="KW-0548">Nucleotidyltransferase</keyword>
<dbReference type="CDD" id="cd07435">
    <property type="entry name" value="PHP_PolIIIA_POLC"/>
    <property type="match status" value="1"/>
</dbReference>
<keyword evidence="7 11" id="KW-0378">Hydrolase</keyword>
<evidence type="ECO:0000256" key="2">
    <source>
        <dbReference type="ARBA" id="ARBA00022490"/>
    </source>
</evidence>
<dbReference type="Gene3D" id="1.10.150.870">
    <property type="match status" value="1"/>
</dbReference>
<evidence type="ECO:0000256" key="9">
    <source>
        <dbReference type="ARBA" id="ARBA00022932"/>
    </source>
</evidence>
<dbReference type="InterPro" id="IPR003141">
    <property type="entry name" value="Pol/His_phosphatase_N"/>
</dbReference>
<dbReference type="GO" id="GO:0003887">
    <property type="term" value="F:DNA-directed DNA polymerase activity"/>
    <property type="evidence" value="ECO:0007669"/>
    <property type="project" value="UniProtKB-UniRule"/>
</dbReference>
<dbReference type="RefSeq" id="WP_066540237.1">
    <property type="nucleotide sequence ID" value="NZ_LTBM01000004.1"/>
</dbReference>
<organism evidence="14 15">
    <name type="scientific">Candidatus Phytoplasma oryzae</name>
    <dbReference type="NCBI Taxonomy" id="203274"/>
    <lineage>
        <taxon>Bacteria</taxon>
        <taxon>Bacillati</taxon>
        <taxon>Mycoplasmatota</taxon>
        <taxon>Mollicutes</taxon>
        <taxon>Acholeplasmatales</taxon>
        <taxon>Acholeplasmataceae</taxon>
        <taxon>Candidatus Phytoplasma</taxon>
        <taxon>16SrXI (Rice yellow dwarf group)</taxon>
    </lineage>
</organism>
<dbReference type="InterPro" id="IPR006308">
    <property type="entry name" value="Pol_III_a_PolC-type_gram_pos"/>
</dbReference>
<dbReference type="SUPFAM" id="SSF53098">
    <property type="entry name" value="Ribonuclease H-like"/>
    <property type="match status" value="1"/>
</dbReference>
<comment type="function">
    <text evidence="1 11">Required for replicative DNA synthesis. This DNA polymerase also exhibits 3' to 5' exonuclease activity.</text>
</comment>
<dbReference type="Gene3D" id="3.30.1900.20">
    <property type="match status" value="2"/>
</dbReference>
<comment type="caution">
    <text evidence="14">The sequence shown here is derived from an EMBL/GenBank/DDBJ whole genome shotgun (WGS) entry which is preliminary data.</text>
</comment>
<dbReference type="Gene3D" id="3.20.20.140">
    <property type="entry name" value="Metal-dependent hydrolases"/>
    <property type="match status" value="1"/>
</dbReference>
<evidence type="ECO:0000259" key="12">
    <source>
        <dbReference type="SMART" id="SM00479"/>
    </source>
</evidence>
<evidence type="ECO:0000256" key="3">
    <source>
        <dbReference type="ARBA" id="ARBA00022679"/>
    </source>
</evidence>
<evidence type="ECO:0000256" key="7">
    <source>
        <dbReference type="ARBA" id="ARBA00022801"/>
    </source>
</evidence>
<keyword evidence="3 11" id="KW-0808">Transferase</keyword>
<reference evidence="14 15" key="1">
    <citation type="submission" date="2016-02" db="EMBL/GenBank/DDBJ databases">
        <title>A draft genome sequence of Candidatus Phytoplasma oryzae strain Mbita1, the causative agent of Napier Grass stunt disease in Kenya.</title>
        <authorList>
            <person name="Fischer A."/>
            <person name="Santa-Cruz I."/>
            <person name="Wambua L."/>
            <person name="Olds C."/>
            <person name="Midega C."/>
            <person name="Dickinson M."/>
            <person name="Kawicha P."/>
            <person name="Khan Z."/>
            <person name="Masiga D."/>
            <person name="Jores J."/>
            <person name="Bernd S."/>
        </authorList>
    </citation>
    <scope>NUCLEOTIDE SEQUENCE [LARGE SCALE GENOMIC DNA]</scope>
    <source>
        <strain evidence="14">Mbita1</strain>
    </source>
</reference>
<dbReference type="InterPro" id="IPR006054">
    <property type="entry name" value="DnaQ"/>
</dbReference>
<evidence type="ECO:0000313" key="14">
    <source>
        <dbReference type="EMBL" id="KXT29256.1"/>
    </source>
</evidence>
<dbReference type="Proteomes" id="UP000070069">
    <property type="component" value="Unassembled WGS sequence"/>
</dbReference>
<dbReference type="NCBIfam" id="TIGR01405">
    <property type="entry name" value="polC_Gram_pos"/>
    <property type="match status" value="1"/>
</dbReference>
<dbReference type="PATRIC" id="fig|203274.3.peg.359"/>
<dbReference type="PANTHER" id="PTHR32294">
    <property type="entry name" value="DNA POLYMERASE III SUBUNIT ALPHA"/>
    <property type="match status" value="1"/>
</dbReference>
<comment type="subcellular location">
    <subcellularLocation>
        <location evidence="11">Cytoplasm</location>
    </subcellularLocation>
</comment>
<dbReference type="InterPro" id="IPR036397">
    <property type="entry name" value="RNaseH_sf"/>
</dbReference>
<dbReference type="InterPro" id="IPR012337">
    <property type="entry name" value="RNaseH-like_sf"/>
</dbReference>
<gene>
    <name evidence="11 14" type="primary">polC</name>
    <name evidence="14" type="ORF">AXA84_0203</name>
</gene>
<evidence type="ECO:0000256" key="5">
    <source>
        <dbReference type="ARBA" id="ARBA00022705"/>
    </source>
</evidence>
<keyword evidence="8 11" id="KW-0269">Exonuclease</keyword>
<feature type="domain" description="Polymerase/histidinol phosphatase N-terminal" evidence="13">
    <location>
        <begin position="209"/>
        <end position="276"/>
    </location>
</feature>
<dbReference type="Pfam" id="PF07733">
    <property type="entry name" value="DNA_pol3_alpha"/>
    <property type="match status" value="2"/>
</dbReference>
<evidence type="ECO:0000256" key="4">
    <source>
        <dbReference type="ARBA" id="ARBA00022695"/>
    </source>
</evidence>
<dbReference type="Pfam" id="PF14579">
    <property type="entry name" value="HHH_6"/>
    <property type="match status" value="1"/>
</dbReference>